<organism evidence="3 4">
    <name type="scientific">Pararoseomonas baculiformis</name>
    <dbReference type="NCBI Taxonomy" id="2820812"/>
    <lineage>
        <taxon>Bacteria</taxon>
        <taxon>Pseudomonadati</taxon>
        <taxon>Pseudomonadota</taxon>
        <taxon>Alphaproteobacteria</taxon>
        <taxon>Acetobacterales</taxon>
        <taxon>Acetobacteraceae</taxon>
        <taxon>Pararoseomonas</taxon>
    </lineage>
</organism>
<dbReference type="InterPro" id="IPR009506">
    <property type="entry name" value="YjiS-like"/>
</dbReference>
<dbReference type="Pfam" id="PF06568">
    <property type="entry name" value="YjiS-like"/>
    <property type="match status" value="1"/>
</dbReference>
<feature type="domain" description="YjiS-like" evidence="2">
    <location>
        <begin position="50"/>
        <end position="83"/>
    </location>
</feature>
<feature type="compositionally biased region" description="Low complexity" evidence="1">
    <location>
        <begin position="98"/>
        <end position="110"/>
    </location>
</feature>
<dbReference type="EMBL" id="JAGIZB010000010">
    <property type="protein sequence ID" value="MBP0445561.1"/>
    <property type="molecule type" value="Genomic_DNA"/>
</dbReference>
<evidence type="ECO:0000256" key="1">
    <source>
        <dbReference type="SAM" id="MobiDB-lite"/>
    </source>
</evidence>
<gene>
    <name evidence="3" type="ORF">J8J14_12315</name>
</gene>
<feature type="region of interest" description="Disordered" evidence="1">
    <location>
        <begin position="1"/>
        <end position="20"/>
    </location>
</feature>
<dbReference type="RefSeq" id="WP_209379801.1">
    <property type="nucleotide sequence ID" value="NZ_JAGIZB010000010.1"/>
</dbReference>
<sequence length="120" mass="13054">MNPRISQVQHPAPMMPFPANAQPMSQIEVLRQANEARNAVITSGLQRLVSGFAAWIQRRRAEAELTALTDRELADIGLTRGDIPFVLQGGIERRESSAPRAATTPVPAAANDPFRKRAAA</sequence>
<keyword evidence="4" id="KW-1185">Reference proteome</keyword>
<reference evidence="3 4" key="1">
    <citation type="submission" date="2021-03" db="EMBL/GenBank/DDBJ databases">
        <authorList>
            <person name="So Y."/>
        </authorList>
    </citation>
    <scope>NUCLEOTIDE SEQUENCE [LARGE SCALE GENOMIC DNA]</scope>
    <source>
        <strain evidence="3 4">SSH11</strain>
    </source>
</reference>
<name>A0ABS4AEZ4_9PROT</name>
<dbReference type="Proteomes" id="UP000681594">
    <property type="component" value="Unassembled WGS sequence"/>
</dbReference>
<feature type="region of interest" description="Disordered" evidence="1">
    <location>
        <begin position="94"/>
        <end position="120"/>
    </location>
</feature>
<evidence type="ECO:0000313" key="4">
    <source>
        <dbReference type="Proteomes" id="UP000681594"/>
    </source>
</evidence>
<comment type="caution">
    <text evidence="3">The sequence shown here is derived from an EMBL/GenBank/DDBJ whole genome shotgun (WGS) entry which is preliminary data.</text>
</comment>
<proteinExistence type="predicted"/>
<accession>A0ABS4AEZ4</accession>
<evidence type="ECO:0000313" key="3">
    <source>
        <dbReference type="EMBL" id="MBP0445561.1"/>
    </source>
</evidence>
<evidence type="ECO:0000259" key="2">
    <source>
        <dbReference type="Pfam" id="PF06568"/>
    </source>
</evidence>
<protein>
    <submittedName>
        <fullName evidence="3">DUF1127 domain-containing protein</fullName>
    </submittedName>
</protein>